<dbReference type="AlphaFoldDB" id="A0A9P6LQE8"/>
<gene>
    <name evidence="1" type="ORF">CkaCkLH20_01679</name>
</gene>
<reference evidence="1" key="1">
    <citation type="submission" date="2020-03" db="EMBL/GenBank/DDBJ databases">
        <authorList>
            <person name="He L."/>
        </authorList>
    </citation>
    <scope>NUCLEOTIDE SEQUENCE</scope>
    <source>
        <strain evidence="1">CkLH20</strain>
    </source>
</reference>
<dbReference type="GeneID" id="62157472"/>
<dbReference type="Proteomes" id="UP000781932">
    <property type="component" value="Unassembled WGS sequence"/>
</dbReference>
<sequence length="534" mass="61966">MTHFFDLPRELRDQIYAQYVIIDGGYILDFNSNTLKAANNERIDLAFMLTCKAIAKELKPIPFLVNTLNFSTVQPEEHRATTGRFGCLLAAVHMLPGETLHRIFPDTLSVPDDVWEEISKVDPKFAPYVEAIKGRSAKVPHRVHGRRMYRNVGPSGSCGETPSVFRKFAHSAVRIILDHKDRLDPEQYAKFNGFEGLVDVHLDPWEIPTPKRLEELVSYLPKELAERLSRRWGMTTTHFLNPSLIKWRYSAAAAAIRFLKSLSKESRSDIRNIILREERISVGFTECHGLGLIPFCQENPRLRVERRVSMWRMVLPTTMTFHNIQGIAMEIRTDEYSITKQASYQVALWVMEALETQRAGMPPGSFTLTLEGDSSCSELFREMVQWNAAWQEAVDLCLERNILPPLRWDVRRRDARDWSYALNHYLYIPQPDDPDGEHDVSDNSWYVCEGFPQMIHDIVAGTSLVKCDFNVDGEWDVECLIEESKEWTMHQWKRGWYEYLSKQHFHPDPPLPNWWQLLAEDTTEPGFPRVFPRP</sequence>
<reference evidence="1" key="2">
    <citation type="submission" date="2020-11" db="EMBL/GenBank/DDBJ databases">
        <title>Whole genome sequencing of Colletotrichum sp.</title>
        <authorList>
            <person name="Li H."/>
        </authorList>
    </citation>
    <scope>NUCLEOTIDE SEQUENCE</scope>
    <source>
        <strain evidence="1">CkLH20</strain>
    </source>
</reference>
<dbReference type="RefSeq" id="XP_038750098.1">
    <property type="nucleotide sequence ID" value="XM_038884398.1"/>
</dbReference>
<comment type="caution">
    <text evidence="1">The sequence shown here is derived from an EMBL/GenBank/DDBJ whole genome shotgun (WGS) entry which is preliminary data.</text>
</comment>
<dbReference type="OrthoDB" id="5062850at2759"/>
<dbReference type="EMBL" id="JAATWM020000004">
    <property type="protein sequence ID" value="KAF9880637.1"/>
    <property type="molecule type" value="Genomic_DNA"/>
</dbReference>
<organism evidence="1 2">
    <name type="scientific">Colletotrichum karsti</name>
    <dbReference type="NCBI Taxonomy" id="1095194"/>
    <lineage>
        <taxon>Eukaryota</taxon>
        <taxon>Fungi</taxon>
        <taxon>Dikarya</taxon>
        <taxon>Ascomycota</taxon>
        <taxon>Pezizomycotina</taxon>
        <taxon>Sordariomycetes</taxon>
        <taxon>Hypocreomycetidae</taxon>
        <taxon>Glomerellales</taxon>
        <taxon>Glomerellaceae</taxon>
        <taxon>Colletotrichum</taxon>
        <taxon>Colletotrichum boninense species complex</taxon>
    </lineage>
</organism>
<evidence type="ECO:0000313" key="2">
    <source>
        <dbReference type="Proteomes" id="UP000781932"/>
    </source>
</evidence>
<proteinExistence type="predicted"/>
<evidence type="ECO:0000313" key="1">
    <source>
        <dbReference type="EMBL" id="KAF9880637.1"/>
    </source>
</evidence>
<accession>A0A9P6LQE8</accession>
<protein>
    <submittedName>
        <fullName evidence="1">Uncharacterized protein</fullName>
    </submittedName>
</protein>
<name>A0A9P6LQE8_9PEZI</name>
<keyword evidence="2" id="KW-1185">Reference proteome</keyword>